<name>A0AA40F5I7_9PEZI</name>
<reference evidence="3" key="1">
    <citation type="submission" date="2023-06" db="EMBL/GenBank/DDBJ databases">
        <title>Genome-scale phylogeny and comparative genomics of the fungal order Sordariales.</title>
        <authorList>
            <consortium name="Lawrence Berkeley National Laboratory"/>
            <person name="Hensen N."/>
            <person name="Bonometti L."/>
            <person name="Westerberg I."/>
            <person name="Brannstrom I.O."/>
            <person name="Guillou S."/>
            <person name="Cros-Aarteil S."/>
            <person name="Calhoun S."/>
            <person name="Haridas S."/>
            <person name="Kuo A."/>
            <person name="Mondo S."/>
            <person name="Pangilinan J."/>
            <person name="Riley R."/>
            <person name="LaButti K."/>
            <person name="Andreopoulos B."/>
            <person name="Lipzen A."/>
            <person name="Chen C."/>
            <person name="Yanf M."/>
            <person name="Daum C."/>
            <person name="Ng V."/>
            <person name="Clum A."/>
            <person name="Steindorff A."/>
            <person name="Ohm R."/>
            <person name="Martin F."/>
            <person name="Silar P."/>
            <person name="Natvig D."/>
            <person name="Lalanne C."/>
            <person name="Gautier V."/>
            <person name="Ament-velasquez S.L."/>
            <person name="Kruys A."/>
            <person name="Hutchinson M.I."/>
            <person name="Powell A.J."/>
            <person name="Barry K."/>
            <person name="Miller A.N."/>
            <person name="Grigoriev I.V."/>
            <person name="Debuchy R."/>
            <person name="Gladieux P."/>
            <person name="Thoren M.H."/>
            <person name="Johannesson H."/>
        </authorList>
    </citation>
    <scope>NUCLEOTIDE SEQUENCE</scope>
    <source>
        <strain evidence="3">SMH3187-1</strain>
    </source>
</reference>
<dbReference type="Proteomes" id="UP001172155">
    <property type="component" value="Unassembled WGS sequence"/>
</dbReference>
<organism evidence="3 4">
    <name type="scientific">Schizothecium vesticola</name>
    <dbReference type="NCBI Taxonomy" id="314040"/>
    <lineage>
        <taxon>Eukaryota</taxon>
        <taxon>Fungi</taxon>
        <taxon>Dikarya</taxon>
        <taxon>Ascomycota</taxon>
        <taxon>Pezizomycotina</taxon>
        <taxon>Sordariomycetes</taxon>
        <taxon>Sordariomycetidae</taxon>
        <taxon>Sordariales</taxon>
        <taxon>Schizotheciaceae</taxon>
        <taxon>Schizothecium</taxon>
    </lineage>
</organism>
<dbReference type="AlphaFoldDB" id="A0AA40F5I7"/>
<keyword evidence="4" id="KW-1185">Reference proteome</keyword>
<evidence type="ECO:0000256" key="1">
    <source>
        <dbReference type="SAM" id="MobiDB-lite"/>
    </source>
</evidence>
<evidence type="ECO:0000256" key="2">
    <source>
        <dbReference type="SAM" id="SignalP"/>
    </source>
</evidence>
<feature type="signal peptide" evidence="2">
    <location>
        <begin position="1"/>
        <end position="17"/>
    </location>
</feature>
<evidence type="ECO:0000313" key="4">
    <source>
        <dbReference type="Proteomes" id="UP001172155"/>
    </source>
</evidence>
<proteinExistence type="predicted"/>
<protein>
    <submittedName>
        <fullName evidence="3">Uncharacterized protein</fullName>
    </submittedName>
</protein>
<evidence type="ECO:0000313" key="3">
    <source>
        <dbReference type="EMBL" id="KAK0751583.1"/>
    </source>
</evidence>
<comment type="caution">
    <text evidence="3">The sequence shown here is derived from an EMBL/GenBank/DDBJ whole genome shotgun (WGS) entry which is preliminary data.</text>
</comment>
<accession>A0AA40F5I7</accession>
<dbReference type="EMBL" id="JAUKUD010000002">
    <property type="protein sequence ID" value="KAK0751583.1"/>
    <property type="molecule type" value="Genomic_DNA"/>
</dbReference>
<feature type="region of interest" description="Disordered" evidence="1">
    <location>
        <begin position="45"/>
        <end position="84"/>
    </location>
</feature>
<sequence length="226" mass="24174">MDLMMHEVGCWWPLGLAVPCIFCCGHEWPAGKTCGRSGMGGGQDEWKQWLFPPPLQRESPPHTRRGPQNLTGEEEKADPAGSAPGVIVPGSLPYSSSLDSTGLGLTVDDWAPQLRLGMGFPSLDDEPRDPKFPWSQAESGLSLPASAQPTTRGLTRFLMGWAGALSNQPQNPLGSEPRTMIRHLHQQAAIFAPVTACPDSADSAAHAASAMNALGLGAWPCLNFCY</sequence>
<keyword evidence="2" id="KW-0732">Signal</keyword>
<feature type="chain" id="PRO_5041201173" evidence="2">
    <location>
        <begin position="18"/>
        <end position="226"/>
    </location>
</feature>
<gene>
    <name evidence="3" type="ORF">B0T18DRAFT_387683</name>
</gene>